<accession>A0A5J6GEE0</accession>
<protein>
    <recommendedName>
        <fullName evidence="4">Secreted protein</fullName>
    </recommendedName>
</protein>
<proteinExistence type="predicted"/>
<dbReference type="RefSeq" id="WP_055543775.1">
    <property type="nucleotide sequence ID" value="NZ_CP023699.1"/>
</dbReference>
<sequence>MSHVRNRLARTLSVLAVGAAAAALTPGTAAAVDRLSIVEATAAGDHVRVTVRYRCEAELGTDTLAVSLADTREGGVYTATAAPTCDGTWHRSVVSAARGAGPVAAADADAVITASLGVGPGPYVFSTADARATLTLRAPA</sequence>
<evidence type="ECO:0000313" key="3">
    <source>
        <dbReference type="Proteomes" id="UP000325529"/>
    </source>
</evidence>
<keyword evidence="3" id="KW-1185">Reference proteome</keyword>
<keyword evidence="1" id="KW-0732">Signal</keyword>
<dbReference type="EMBL" id="CP023699">
    <property type="protein sequence ID" value="QEU94270.1"/>
    <property type="molecule type" value="Genomic_DNA"/>
</dbReference>
<evidence type="ECO:0008006" key="4">
    <source>
        <dbReference type="Google" id="ProtNLM"/>
    </source>
</evidence>
<dbReference type="KEGG" id="ska:CP970_28200"/>
<dbReference type="AlphaFoldDB" id="A0A5J6GEE0"/>
<organism evidence="2 3">
    <name type="scientific">Streptomyces kanamyceticus</name>
    <dbReference type="NCBI Taxonomy" id="1967"/>
    <lineage>
        <taxon>Bacteria</taxon>
        <taxon>Bacillati</taxon>
        <taxon>Actinomycetota</taxon>
        <taxon>Actinomycetes</taxon>
        <taxon>Kitasatosporales</taxon>
        <taxon>Streptomycetaceae</taxon>
        <taxon>Streptomyces</taxon>
    </lineage>
</organism>
<gene>
    <name evidence="2" type="ORF">CP970_28200</name>
</gene>
<reference evidence="2 3" key="1">
    <citation type="submission" date="2017-09" db="EMBL/GenBank/DDBJ databases">
        <authorList>
            <person name="Lee N."/>
            <person name="Cho B.-K."/>
        </authorList>
    </citation>
    <scope>NUCLEOTIDE SEQUENCE [LARGE SCALE GENOMIC DNA]</scope>
    <source>
        <strain evidence="2 3">ATCC 12853</strain>
    </source>
</reference>
<dbReference type="Proteomes" id="UP000325529">
    <property type="component" value="Chromosome"/>
</dbReference>
<evidence type="ECO:0000313" key="2">
    <source>
        <dbReference type="EMBL" id="QEU94270.1"/>
    </source>
</evidence>
<feature type="chain" id="PRO_5023943275" description="Secreted protein" evidence="1">
    <location>
        <begin position="32"/>
        <end position="140"/>
    </location>
</feature>
<evidence type="ECO:0000256" key="1">
    <source>
        <dbReference type="SAM" id="SignalP"/>
    </source>
</evidence>
<name>A0A5J6GEE0_STRKN</name>
<feature type="signal peptide" evidence="1">
    <location>
        <begin position="1"/>
        <end position="31"/>
    </location>
</feature>